<gene>
    <name evidence="1" type="ORF">F1559_002702</name>
</gene>
<dbReference type="PANTHER" id="PTHR47927:SF2">
    <property type="entry name" value="PHOSPHOGLYCERATE MUTASE FAMILY PROTEIN"/>
    <property type="match status" value="1"/>
</dbReference>
<reference evidence="1 2" key="1">
    <citation type="journal article" date="2020" name="J. Phycol.">
        <title>Comparative genome analysis reveals Cyanidiococcus gen. nov., a new extremophilic red algal genus sister to Cyanidioschyzon (Cyanidioschyzonaceae, Rhodophyta).</title>
        <authorList>
            <person name="Liu S.-L."/>
            <person name="Chiang Y.-R."/>
            <person name="Yoon H.S."/>
            <person name="Fu H.-Y."/>
        </authorList>
    </citation>
    <scope>NUCLEOTIDE SEQUENCE [LARGE SCALE GENOMIC DNA]</scope>
    <source>
        <strain evidence="1 2">THAL066</strain>
    </source>
</reference>
<comment type="caution">
    <text evidence="1">The sequence shown here is derived from an EMBL/GenBank/DDBJ whole genome shotgun (WGS) entry which is preliminary data.</text>
</comment>
<dbReference type="CDD" id="cd07067">
    <property type="entry name" value="HP_PGM_like"/>
    <property type="match status" value="1"/>
</dbReference>
<dbReference type="SUPFAM" id="SSF53254">
    <property type="entry name" value="Phosphoglycerate mutase-like"/>
    <property type="match status" value="1"/>
</dbReference>
<evidence type="ECO:0008006" key="3">
    <source>
        <dbReference type="Google" id="ProtNLM"/>
    </source>
</evidence>
<dbReference type="AlphaFoldDB" id="A0A7J7IFT5"/>
<dbReference type="SMART" id="SM00855">
    <property type="entry name" value="PGAM"/>
    <property type="match status" value="1"/>
</dbReference>
<accession>A0A7J7IFT5</accession>
<protein>
    <recommendedName>
        <fullName evidence="3">Phosphoglycerate mutase</fullName>
    </recommendedName>
</protein>
<keyword evidence="2" id="KW-1185">Reference proteome</keyword>
<name>A0A7J7IFT5_9RHOD</name>
<dbReference type="InterPro" id="IPR029033">
    <property type="entry name" value="His_PPase_superfam"/>
</dbReference>
<organism evidence="1 2">
    <name type="scientific">Cyanidiococcus yangmingshanensis</name>
    <dbReference type="NCBI Taxonomy" id="2690220"/>
    <lineage>
        <taxon>Eukaryota</taxon>
        <taxon>Rhodophyta</taxon>
        <taxon>Bangiophyceae</taxon>
        <taxon>Cyanidiales</taxon>
        <taxon>Cyanidiaceae</taxon>
        <taxon>Cyanidiococcus</taxon>
    </lineage>
</organism>
<sequence length="258" mass="29392">MIRFRWFFIRHTESEANVQERWRIAGRSEAARLTERGERQARLLGQGIARRLQALLGQDRKVDDVVQRPLYLSPVAFTSPLTRAQQTARLALAEVSWPLELAQIDDLAEINQGLWEDALRSEVYTPETLQAMARNPYEFRAPGGEAQRDVEQRALRAILAMMQRVKQLQLQRRDGVEQIDVLVLVFTHGYVCKCLVRSVLDASPHFTGQIQVDNGAMVELWLEPQPREEASVTKASSLGTWTIVRINDTWGSLAQAVF</sequence>
<dbReference type="Pfam" id="PF00300">
    <property type="entry name" value="His_Phos_1"/>
    <property type="match status" value="2"/>
</dbReference>
<proteinExistence type="predicted"/>
<dbReference type="Gene3D" id="3.40.50.1240">
    <property type="entry name" value="Phosphoglycerate mutase-like"/>
    <property type="match status" value="1"/>
</dbReference>
<dbReference type="PANTHER" id="PTHR47927">
    <property type="entry name" value="PUTATIVE-RELATED"/>
    <property type="match status" value="1"/>
</dbReference>
<dbReference type="Proteomes" id="UP000530660">
    <property type="component" value="Unassembled WGS sequence"/>
</dbReference>
<evidence type="ECO:0000313" key="2">
    <source>
        <dbReference type="Proteomes" id="UP000530660"/>
    </source>
</evidence>
<dbReference type="PIRSF" id="PIRSF000709">
    <property type="entry name" value="6PFK_2-Ptase"/>
    <property type="match status" value="1"/>
</dbReference>
<evidence type="ECO:0000313" key="1">
    <source>
        <dbReference type="EMBL" id="KAF6001529.1"/>
    </source>
</evidence>
<dbReference type="EMBL" id="VWRR01000014">
    <property type="protein sequence ID" value="KAF6001529.1"/>
    <property type="molecule type" value="Genomic_DNA"/>
</dbReference>
<dbReference type="OrthoDB" id="354304at2759"/>
<dbReference type="InterPro" id="IPR013078">
    <property type="entry name" value="His_Pase_superF_clade-1"/>
</dbReference>